<keyword evidence="1" id="KW-0862">Zinc</keyword>
<keyword evidence="1" id="KW-0479">Metal-binding</keyword>
<evidence type="ECO:0000256" key="2">
    <source>
        <dbReference type="SAM" id="Coils"/>
    </source>
</evidence>
<dbReference type="CDD" id="cd16448">
    <property type="entry name" value="RING-H2"/>
    <property type="match status" value="1"/>
</dbReference>
<evidence type="ECO:0000313" key="6">
    <source>
        <dbReference type="Proteomes" id="UP001633002"/>
    </source>
</evidence>
<dbReference type="GO" id="GO:0008270">
    <property type="term" value="F:zinc ion binding"/>
    <property type="evidence" value="ECO:0007669"/>
    <property type="project" value="UniProtKB-KW"/>
</dbReference>
<keyword evidence="2" id="KW-0175">Coiled coil</keyword>
<feature type="domain" description="RING-type" evidence="4">
    <location>
        <begin position="493"/>
        <end position="535"/>
    </location>
</feature>
<dbReference type="PROSITE" id="PS50089">
    <property type="entry name" value="ZF_RING_2"/>
    <property type="match status" value="1"/>
</dbReference>
<feature type="coiled-coil region" evidence="2">
    <location>
        <begin position="401"/>
        <end position="442"/>
    </location>
</feature>
<reference evidence="5 6" key="1">
    <citation type="submission" date="2024-09" db="EMBL/GenBank/DDBJ databases">
        <title>Chromosome-scale assembly of Riccia sorocarpa.</title>
        <authorList>
            <person name="Paukszto L."/>
        </authorList>
    </citation>
    <scope>NUCLEOTIDE SEQUENCE [LARGE SCALE GENOMIC DNA]</scope>
    <source>
        <strain evidence="5">LP-2024</strain>
        <tissue evidence="5">Aerial parts of the thallus</tissue>
    </source>
</reference>
<dbReference type="Proteomes" id="UP001633002">
    <property type="component" value="Unassembled WGS sequence"/>
</dbReference>
<evidence type="ECO:0000313" key="5">
    <source>
        <dbReference type="EMBL" id="KAL3699985.1"/>
    </source>
</evidence>
<dbReference type="InterPro" id="IPR001841">
    <property type="entry name" value="Znf_RING"/>
</dbReference>
<protein>
    <recommendedName>
        <fullName evidence="4">RING-type domain-containing protein</fullName>
    </recommendedName>
</protein>
<feature type="region of interest" description="Disordered" evidence="3">
    <location>
        <begin position="1"/>
        <end position="60"/>
    </location>
</feature>
<feature type="compositionally biased region" description="Polar residues" evidence="3">
    <location>
        <begin position="270"/>
        <end position="279"/>
    </location>
</feature>
<keyword evidence="1" id="KW-0863">Zinc-finger</keyword>
<accession>A0ABD3IC18</accession>
<comment type="caution">
    <text evidence="5">The sequence shown here is derived from an EMBL/GenBank/DDBJ whole genome shotgun (WGS) entry which is preliminary data.</text>
</comment>
<name>A0ABD3IC18_9MARC</name>
<dbReference type="AlphaFoldDB" id="A0ABD3IC18"/>
<dbReference type="EMBL" id="JBJQOH010000001">
    <property type="protein sequence ID" value="KAL3699985.1"/>
    <property type="molecule type" value="Genomic_DNA"/>
</dbReference>
<keyword evidence="6" id="KW-1185">Reference proteome</keyword>
<sequence length="553" mass="62239">MSELKLKLSVEPDRPVHQATGTSGAVHDILSGGPEVEARNSSPEPEPVKKKLEPGSEDTEWTEEEFILSVEYFANECKLPNDGLMPNDIPKSLVSDDVLEKCFGPRYGNKGRNGPKINNCTGLPQLEVLHLFRVIDGHDKPVNETLGAIFPRALYAERFLKKRINWAAYARERHKNQIRIAKTRGDSRPTGPPVIRRKLVYIPPPTLVVEPLQTIDDEEKGSLSDQKPRVQRSADVNAPVKAKRTVLDWTEIAPTVEGGNFTKLGETSAPEGSTSEGRISRSNMLGVPELKADILDRQRRIKALQDEVITLRDTVDNNRKKLDDAEQSILRVEDMSKKEKLASNQLVLDRLTVEKEKQTLETRLDDGGFDEENPEDMELLSKLEQDEEELNRKFSAVLSALEESERRLLQLDQQLDSIRATIKKLESLIMEEEAEINKKVLTVEREESILESQVLEVKMLDPVAEMAATVRLSPKFVPTSTEVTKMVFRLTSCPVCSFGFHCNNFMAASCGHAYHPACLMAVIAKINEPMCIECDELLHPHWCESWGIETTED</sequence>
<feature type="compositionally biased region" description="Basic and acidic residues" evidence="3">
    <location>
        <begin position="1"/>
        <end position="16"/>
    </location>
</feature>
<proteinExistence type="predicted"/>
<dbReference type="SUPFAM" id="SSF57850">
    <property type="entry name" value="RING/U-box"/>
    <property type="match status" value="1"/>
</dbReference>
<dbReference type="Gene3D" id="1.10.287.1490">
    <property type="match status" value="1"/>
</dbReference>
<feature type="coiled-coil region" evidence="2">
    <location>
        <begin position="287"/>
        <end position="335"/>
    </location>
</feature>
<evidence type="ECO:0000259" key="4">
    <source>
        <dbReference type="PROSITE" id="PS50089"/>
    </source>
</evidence>
<feature type="region of interest" description="Disordered" evidence="3">
    <location>
        <begin position="258"/>
        <end position="279"/>
    </location>
</feature>
<evidence type="ECO:0000256" key="1">
    <source>
        <dbReference type="PROSITE-ProRule" id="PRU00175"/>
    </source>
</evidence>
<gene>
    <name evidence="5" type="ORF">R1sor_018007</name>
</gene>
<evidence type="ECO:0000256" key="3">
    <source>
        <dbReference type="SAM" id="MobiDB-lite"/>
    </source>
</evidence>
<organism evidence="5 6">
    <name type="scientific">Riccia sorocarpa</name>
    <dbReference type="NCBI Taxonomy" id="122646"/>
    <lineage>
        <taxon>Eukaryota</taxon>
        <taxon>Viridiplantae</taxon>
        <taxon>Streptophyta</taxon>
        <taxon>Embryophyta</taxon>
        <taxon>Marchantiophyta</taxon>
        <taxon>Marchantiopsida</taxon>
        <taxon>Marchantiidae</taxon>
        <taxon>Marchantiales</taxon>
        <taxon>Ricciaceae</taxon>
        <taxon>Riccia</taxon>
    </lineage>
</organism>